<dbReference type="Gene3D" id="3.30.360.10">
    <property type="entry name" value="Dihydrodipicolinate Reductase, domain 2"/>
    <property type="match status" value="1"/>
</dbReference>
<accession>X1TEG2</accession>
<dbReference type="AlphaFoldDB" id="X1TEG2"/>
<dbReference type="InterPro" id="IPR055170">
    <property type="entry name" value="GFO_IDH_MocA-like_dom"/>
</dbReference>
<dbReference type="PANTHER" id="PTHR42840">
    <property type="entry name" value="NAD(P)-BINDING ROSSMANN-FOLD SUPERFAMILY PROTEIN-RELATED"/>
    <property type="match status" value="1"/>
</dbReference>
<protein>
    <recommendedName>
        <fullName evidence="2">GFO/IDH/MocA-like oxidoreductase domain-containing protein</fullName>
    </recommendedName>
</protein>
<organism evidence="3">
    <name type="scientific">marine sediment metagenome</name>
    <dbReference type="NCBI Taxonomy" id="412755"/>
    <lineage>
        <taxon>unclassified sequences</taxon>
        <taxon>metagenomes</taxon>
        <taxon>ecological metagenomes</taxon>
    </lineage>
</organism>
<proteinExistence type="predicted"/>
<dbReference type="Pfam" id="PF22725">
    <property type="entry name" value="GFO_IDH_MocA_C3"/>
    <property type="match status" value="1"/>
</dbReference>
<dbReference type="SUPFAM" id="SSF55347">
    <property type="entry name" value="Glyceraldehyde-3-phosphate dehydrogenase-like, C-terminal domain"/>
    <property type="match status" value="1"/>
</dbReference>
<dbReference type="Gene3D" id="3.40.50.720">
    <property type="entry name" value="NAD(P)-binding Rossmann-like Domain"/>
    <property type="match status" value="1"/>
</dbReference>
<evidence type="ECO:0000259" key="2">
    <source>
        <dbReference type="Pfam" id="PF22725"/>
    </source>
</evidence>
<sequence>MIEVAEAVGVKLYVAENVPYSPMSAFLRETVRSGSYIGEVVAASVVKGFRGVPYGYHGRRAWLSTPEIGGTGTWMLHGIHSVAQLRFVLGEVETVYMGEHHARSFTPTGLEGTMNGLLTMKHGFRVALLQTCEVRLRGKLGGYMLHGDRGSIWASEEGCEVFGEELGERPVRLNYPEAALSPYALEMDAFADYVTCGVEGPTTGRSERRSLAVVQAGYESVRSGQPVGLKARFGDL</sequence>
<reference evidence="3" key="1">
    <citation type="journal article" date="2014" name="Front. Microbiol.">
        <title>High frequency of phylogenetically diverse reductive dehalogenase-homologous genes in deep subseafloor sedimentary metagenomes.</title>
        <authorList>
            <person name="Kawai M."/>
            <person name="Futagami T."/>
            <person name="Toyoda A."/>
            <person name="Takaki Y."/>
            <person name="Nishi S."/>
            <person name="Hori S."/>
            <person name="Arai W."/>
            <person name="Tsubouchi T."/>
            <person name="Morono Y."/>
            <person name="Uchiyama I."/>
            <person name="Ito T."/>
            <person name="Fujiyama A."/>
            <person name="Inagaki F."/>
            <person name="Takami H."/>
        </authorList>
    </citation>
    <scope>NUCLEOTIDE SEQUENCE</scope>
    <source>
        <strain evidence="3">Expedition CK06-06</strain>
    </source>
</reference>
<dbReference type="EMBL" id="BARW01010612">
    <property type="protein sequence ID" value="GAI78424.1"/>
    <property type="molecule type" value="Genomic_DNA"/>
</dbReference>
<evidence type="ECO:0000313" key="3">
    <source>
        <dbReference type="EMBL" id="GAI78424.1"/>
    </source>
</evidence>
<gene>
    <name evidence="3" type="ORF">S12H4_20824</name>
</gene>
<name>X1TEG2_9ZZZZ</name>
<keyword evidence="1" id="KW-0560">Oxidoreductase</keyword>
<dbReference type="PANTHER" id="PTHR42840:SF3">
    <property type="entry name" value="BINDING ROSSMANN FOLD OXIDOREDUCTASE, PUTATIVE (AFU_ORTHOLOGUE AFUA_2G10240)-RELATED"/>
    <property type="match status" value="1"/>
</dbReference>
<comment type="caution">
    <text evidence="3">The sequence shown here is derived from an EMBL/GenBank/DDBJ whole genome shotgun (WGS) entry which is preliminary data.</text>
</comment>
<dbReference type="GO" id="GO:0016491">
    <property type="term" value="F:oxidoreductase activity"/>
    <property type="evidence" value="ECO:0007669"/>
    <property type="project" value="UniProtKB-KW"/>
</dbReference>
<evidence type="ECO:0000256" key="1">
    <source>
        <dbReference type="ARBA" id="ARBA00023002"/>
    </source>
</evidence>
<feature type="domain" description="GFO/IDH/MocA-like oxidoreductase" evidence="2">
    <location>
        <begin position="27"/>
        <end position="152"/>
    </location>
</feature>